<dbReference type="Proteomes" id="UP001219518">
    <property type="component" value="Unassembled WGS sequence"/>
</dbReference>
<gene>
    <name evidence="2" type="ORF">KUF71_011714</name>
</gene>
<reference evidence="2" key="1">
    <citation type="submission" date="2021-07" db="EMBL/GenBank/DDBJ databases">
        <authorList>
            <person name="Catto M.A."/>
            <person name="Jacobson A."/>
            <person name="Kennedy G."/>
            <person name="Labadie P."/>
            <person name="Hunt B.G."/>
            <person name="Srinivasan R."/>
        </authorList>
    </citation>
    <scope>NUCLEOTIDE SEQUENCE</scope>
    <source>
        <strain evidence="2">PL_HMW_Pooled</strain>
        <tissue evidence="2">Head</tissue>
    </source>
</reference>
<reference evidence="2" key="2">
    <citation type="journal article" date="2023" name="BMC Genomics">
        <title>Pest status, molecular evolution, and epigenetic factors derived from the genome assembly of Frankliniella fusca, a thysanopteran phytovirus vector.</title>
        <authorList>
            <person name="Catto M.A."/>
            <person name="Labadie P.E."/>
            <person name="Jacobson A.L."/>
            <person name="Kennedy G.G."/>
            <person name="Srinivasan R."/>
            <person name="Hunt B.G."/>
        </authorList>
    </citation>
    <scope>NUCLEOTIDE SEQUENCE</scope>
    <source>
        <strain evidence="2">PL_HMW_Pooled</strain>
    </source>
</reference>
<keyword evidence="3" id="KW-1185">Reference proteome</keyword>
<feature type="region of interest" description="Disordered" evidence="1">
    <location>
        <begin position="193"/>
        <end position="265"/>
    </location>
</feature>
<evidence type="ECO:0000313" key="2">
    <source>
        <dbReference type="EMBL" id="KAK3922240.1"/>
    </source>
</evidence>
<sequence>MAWGLGSMEVAANRSGGIRDAYQYALSTLHMRLGRLWSLENELVCEKPFRGAFNSLPNNHSLLRMIEARRSGAGRAPPPLSWCFSCGAAAAPGCGAGHEVLPAGEALRRELRGVMREGRFSRGGVLPQAAGELLDESKAKQALQALALLTADSCDVTVRVGDLELTGTVSNTEDPLVKSMWLVLADKAALTQKPVSKQQKERPAAPVKEPPAAPAKEPPAAPAKEPPAAPAKEPPAAPTKEPPAAPAKEPPAAPAKEPPARVLKR</sequence>
<accession>A0AAE1HJ01</accession>
<feature type="compositionally biased region" description="Pro residues" evidence="1">
    <location>
        <begin position="208"/>
        <end position="257"/>
    </location>
</feature>
<name>A0AAE1HJ01_9NEOP</name>
<organism evidence="2 3">
    <name type="scientific">Frankliniella fusca</name>
    <dbReference type="NCBI Taxonomy" id="407009"/>
    <lineage>
        <taxon>Eukaryota</taxon>
        <taxon>Metazoa</taxon>
        <taxon>Ecdysozoa</taxon>
        <taxon>Arthropoda</taxon>
        <taxon>Hexapoda</taxon>
        <taxon>Insecta</taxon>
        <taxon>Pterygota</taxon>
        <taxon>Neoptera</taxon>
        <taxon>Paraneoptera</taxon>
        <taxon>Thysanoptera</taxon>
        <taxon>Terebrantia</taxon>
        <taxon>Thripoidea</taxon>
        <taxon>Thripidae</taxon>
        <taxon>Frankliniella</taxon>
    </lineage>
</organism>
<protein>
    <submittedName>
        <fullName evidence="2">Protein unc-13-like protein A</fullName>
    </submittedName>
</protein>
<feature type="non-terminal residue" evidence="2">
    <location>
        <position position="1"/>
    </location>
</feature>
<dbReference type="EMBL" id="JAHWGI010001078">
    <property type="protein sequence ID" value="KAK3922240.1"/>
    <property type="molecule type" value="Genomic_DNA"/>
</dbReference>
<dbReference type="AlphaFoldDB" id="A0AAE1HJ01"/>
<evidence type="ECO:0000256" key="1">
    <source>
        <dbReference type="SAM" id="MobiDB-lite"/>
    </source>
</evidence>
<comment type="caution">
    <text evidence="2">The sequence shown here is derived from an EMBL/GenBank/DDBJ whole genome shotgun (WGS) entry which is preliminary data.</text>
</comment>
<evidence type="ECO:0000313" key="3">
    <source>
        <dbReference type="Proteomes" id="UP001219518"/>
    </source>
</evidence>
<proteinExistence type="predicted"/>